<dbReference type="KEGG" id="tvl:FAZ95_35645"/>
<feature type="signal peptide" evidence="2">
    <location>
        <begin position="1"/>
        <end position="22"/>
    </location>
</feature>
<protein>
    <submittedName>
        <fullName evidence="3">DUF4148 domain-containing protein</fullName>
    </submittedName>
</protein>
<evidence type="ECO:0000313" key="4">
    <source>
        <dbReference type="Proteomes" id="UP000298656"/>
    </source>
</evidence>
<proteinExistence type="predicted"/>
<evidence type="ECO:0000256" key="2">
    <source>
        <dbReference type="SAM" id="SignalP"/>
    </source>
</evidence>
<evidence type="ECO:0000313" key="3">
    <source>
        <dbReference type="EMBL" id="QCP55005.1"/>
    </source>
</evidence>
<accession>A0A4P8J3E0</accession>
<feature type="compositionally biased region" description="Low complexity" evidence="1">
    <location>
        <begin position="79"/>
        <end position="91"/>
    </location>
</feature>
<organism evidence="3 4">
    <name type="scientific">Trinickia violacea</name>
    <dbReference type="NCBI Taxonomy" id="2571746"/>
    <lineage>
        <taxon>Bacteria</taxon>
        <taxon>Pseudomonadati</taxon>
        <taxon>Pseudomonadota</taxon>
        <taxon>Betaproteobacteria</taxon>
        <taxon>Burkholderiales</taxon>
        <taxon>Burkholderiaceae</taxon>
        <taxon>Trinickia</taxon>
    </lineage>
</organism>
<keyword evidence="2" id="KW-0732">Signal</keyword>
<dbReference type="Pfam" id="PF13663">
    <property type="entry name" value="DUF4148"/>
    <property type="match status" value="1"/>
</dbReference>
<dbReference type="OrthoDB" id="9104200at2"/>
<dbReference type="EMBL" id="CP040078">
    <property type="protein sequence ID" value="QCP55005.1"/>
    <property type="molecule type" value="Genomic_DNA"/>
</dbReference>
<dbReference type="AlphaFoldDB" id="A0A4P8J3E0"/>
<dbReference type="Proteomes" id="UP000298656">
    <property type="component" value="Chromosome 2"/>
</dbReference>
<dbReference type="RefSeq" id="WP_137337762.1">
    <property type="nucleotide sequence ID" value="NZ_CP040078.1"/>
</dbReference>
<feature type="region of interest" description="Disordered" evidence="1">
    <location>
        <begin position="74"/>
        <end position="104"/>
    </location>
</feature>
<keyword evidence="4" id="KW-1185">Reference proteome</keyword>
<dbReference type="InterPro" id="IPR025421">
    <property type="entry name" value="DUF4148"/>
</dbReference>
<sequence>MKSLATAVVITALIGAPLAAFAQQNQPVTRAQVREELVQLHNAGYSSLDDRNSYPTHIQAALARIAAQNTGADQQSAYGGVSNGVSQVGSRGDVGSKDVIYSHR</sequence>
<gene>
    <name evidence="3" type="ORF">FAZ95_35645</name>
</gene>
<name>A0A4P8J3E0_9BURK</name>
<reference evidence="3 4" key="1">
    <citation type="submission" date="2019-05" db="EMBL/GenBank/DDBJ databases">
        <title>Burkholderia sp. DHOD12, isolated from subtropical forest soil.</title>
        <authorList>
            <person name="Gao Z.-H."/>
            <person name="Qiu L.-H."/>
        </authorList>
    </citation>
    <scope>NUCLEOTIDE SEQUENCE [LARGE SCALE GENOMIC DNA]</scope>
    <source>
        <strain evidence="3 4">DHOD12</strain>
    </source>
</reference>
<evidence type="ECO:0000256" key="1">
    <source>
        <dbReference type="SAM" id="MobiDB-lite"/>
    </source>
</evidence>
<feature type="chain" id="PRO_5020695776" evidence="2">
    <location>
        <begin position="23"/>
        <end position="104"/>
    </location>
</feature>